<protein>
    <recommendedName>
        <fullName evidence="8">C2H2-type domain-containing protein</fullName>
    </recommendedName>
</protein>
<accession>A0AAV1ZDY3</accession>
<reference evidence="9 10" key="1">
    <citation type="submission" date="2024-04" db="EMBL/GenBank/DDBJ databases">
        <authorList>
            <person name="Rising A."/>
            <person name="Reimegard J."/>
            <person name="Sonavane S."/>
            <person name="Akerstrom W."/>
            <person name="Nylinder S."/>
            <person name="Hedman E."/>
            <person name="Kallberg Y."/>
        </authorList>
    </citation>
    <scope>NUCLEOTIDE SEQUENCE [LARGE SCALE GENOMIC DNA]</scope>
</reference>
<keyword evidence="1" id="KW-0479">Metal-binding</keyword>
<evidence type="ECO:0000256" key="1">
    <source>
        <dbReference type="ARBA" id="ARBA00022723"/>
    </source>
</evidence>
<dbReference type="PROSITE" id="PS50157">
    <property type="entry name" value="ZINC_FINGER_C2H2_2"/>
    <property type="match status" value="4"/>
</dbReference>
<dbReference type="AlphaFoldDB" id="A0AAV1ZDY3"/>
<dbReference type="Gene3D" id="3.30.160.60">
    <property type="entry name" value="Classic Zinc Finger"/>
    <property type="match status" value="3"/>
</dbReference>
<feature type="domain" description="C2H2-type" evidence="8">
    <location>
        <begin position="485"/>
        <end position="512"/>
    </location>
</feature>
<feature type="domain" description="C2H2-type" evidence="8">
    <location>
        <begin position="513"/>
        <end position="536"/>
    </location>
</feature>
<evidence type="ECO:0000256" key="7">
    <source>
        <dbReference type="PROSITE-ProRule" id="PRU00042"/>
    </source>
</evidence>
<dbReference type="FunFam" id="3.30.160.60:FF:000446">
    <property type="entry name" value="Zinc finger protein"/>
    <property type="match status" value="1"/>
</dbReference>
<dbReference type="PANTHER" id="PTHR24388">
    <property type="entry name" value="ZINC FINGER PROTEIN"/>
    <property type="match status" value="1"/>
</dbReference>
<sequence length="552" mass="63597">MFKSSVNRPMSINPLMTLCVAASILEEREASASQKPSPAVEEKHGKSNGLDFVRKFKENYEVKVKLAANTDFRSHTTKIPNHLVAEYIENTSDELRKRFSYKCTYSPNTCSEVVESYGSEVKAFSEMKQHIYNYHILGETFADFMKRKQVTSSIDKMLRPLDETSRIMSKYSKRICSAKTVETVSERVSNRGKSVLAEPTDKDESVQAPLSTYFRDDNDGTDFNDTADTLMFGQFEHDYAKNIDELSTTRPPVHEAGLNKNQRGKFDVAYDKWVLSHLSRHINGDSYLTPPVVPTAPFPFVHDPAPPEPVLVVELHSNGNPVDLVEPTFFKSSTSRISSKKAVENKASKKKTKFSRMVNAPRSVLECVENRVTCKSDVLSDQRDALVPNNSIENSENVEKSIHEIAWKNIRILSQQRRKRKYRDKPSVYICEICNKHFTANTSLTYHYLGHLKIKPFKCHICCRTFTRRHSLKYHMMIHANKNRFQCSTCKRLFRHPSHYKEHLRKHTGEEPYPCKFCSNKFKTRNSFKRHLKMQHQKILTSNGIVPIHNDS</sequence>
<dbReference type="GO" id="GO:0005634">
    <property type="term" value="C:nucleus"/>
    <property type="evidence" value="ECO:0007669"/>
    <property type="project" value="UniProtKB-ARBA"/>
</dbReference>
<evidence type="ECO:0000256" key="2">
    <source>
        <dbReference type="ARBA" id="ARBA00022737"/>
    </source>
</evidence>
<dbReference type="EMBL" id="CAXIEN010000044">
    <property type="protein sequence ID" value="CAL1269922.1"/>
    <property type="molecule type" value="Genomic_DNA"/>
</dbReference>
<evidence type="ECO:0000259" key="8">
    <source>
        <dbReference type="PROSITE" id="PS50157"/>
    </source>
</evidence>
<dbReference type="Pfam" id="PF12874">
    <property type="entry name" value="zf-met"/>
    <property type="match status" value="2"/>
</dbReference>
<evidence type="ECO:0000256" key="5">
    <source>
        <dbReference type="ARBA" id="ARBA00023242"/>
    </source>
</evidence>
<feature type="domain" description="C2H2-type" evidence="8">
    <location>
        <begin position="457"/>
        <end position="484"/>
    </location>
</feature>
<dbReference type="GO" id="GO:0000981">
    <property type="term" value="F:DNA-binding transcription factor activity, RNA polymerase II-specific"/>
    <property type="evidence" value="ECO:0007669"/>
    <property type="project" value="TreeGrafter"/>
</dbReference>
<evidence type="ECO:0000256" key="4">
    <source>
        <dbReference type="ARBA" id="ARBA00022833"/>
    </source>
</evidence>
<dbReference type="InterPro" id="IPR013087">
    <property type="entry name" value="Znf_C2H2_type"/>
</dbReference>
<gene>
    <name evidence="9" type="ORF">LARSCL_LOCUS5005</name>
</gene>
<dbReference type="GO" id="GO:0008270">
    <property type="term" value="F:zinc ion binding"/>
    <property type="evidence" value="ECO:0007669"/>
    <property type="project" value="UniProtKB-KW"/>
</dbReference>
<evidence type="ECO:0000256" key="6">
    <source>
        <dbReference type="ARBA" id="ARBA00037948"/>
    </source>
</evidence>
<dbReference type="GO" id="GO:0000978">
    <property type="term" value="F:RNA polymerase II cis-regulatory region sequence-specific DNA binding"/>
    <property type="evidence" value="ECO:0007669"/>
    <property type="project" value="TreeGrafter"/>
</dbReference>
<keyword evidence="10" id="KW-1185">Reference proteome</keyword>
<dbReference type="SMART" id="SM00355">
    <property type="entry name" value="ZnF_C2H2"/>
    <property type="match status" value="4"/>
</dbReference>
<dbReference type="InterPro" id="IPR050527">
    <property type="entry name" value="Snail/Krueppel_Znf"/>
</dbReference>
<evidence type="ECO:0000313" key="10">
    <source>
        <dbReference type="Proteomes" id="UP001497382"/>
    </source>
</evidence>
<keyword evidence="5" id="KW-0539">Nucleus</keyword>
<dbReference type="Proteomes" id="UP001497382">
    <property type="component" value="Unassembled WGS sequence"/>
</dbReference>
<name>A0AAV1ZDY3_9ARAC</name>
<dbReference type="PROSITE" id="PS00028">
    <property type="entry name" value="ZINC_FINGER_C2H2_1"/>
    <property type="match status" value="4"/>
</dbReference>
<evidence type="ECO:0000256" key="3">
    <source>
        <dbReference type="ARBA" id="ARBA00022771"/>
    </source>
</evidence>
<keyword evidence="4" id="KW-0862">Zinc</keyword>
<keyword evidence="3 7" id="KW-0863">Zinc-finger</keyword>
<proteinExistence type="inferred from homology"/>
<keyword evidence="2" id="KW-0677">Repeat</keyword>
<evidence type="ECO:0000313" key="9">
    <source>
        <dbReference type="EMBL" id="CAL1269922.1"/>
    </source>
</evidence>
<dbReference type="InterPro" id="IPR036236">
    <property type="entry name" value="Znf_C2H2_sf"/>
</dbReference>
<dbReference type="SUPFAM" id="SSF57667">
    <property type="entry name" value="beta-beta-alpha zinc fingers"/>
    <property type="match status" value="2"/>
</dbReference>
<comment type="similarity">
    <text evidence="6">Belongs to the snail C2H2-type zinc-finger protein family.</text>
</comment>
<feature type="domain" description="C2H2-type" evidence="8">
    <location>
        <begin position="429"/>
        <end position="456"/>
    </location>
</feature>
<organism evidence="9 10">
    <name type="scientific">Larinioides sclopetarius</name>
    <dbReference type="NCBI Taxonomy" id="280406"/>
    <lineage>
        <taxon>Eukaryota</taxon>
        <taxon>Metazoa</taxon>
        <taxon>Ecdysozoa</taxon>
        <taxon>Arthropoda</taxon>
        <taxon>Chelicerata</taxon>
        <taxon>Arachnida</taxon>
        <taxon>Araneae</taxon>
        <taxon>Araneomorphae</taxon>
        <taxon>Entelegynae</taxon>
        <taxon>Araneoidea</taxon>
        <taxon>Araneidae</taxon>
        <taxon>Larinioides</taxon>
    </lineage>
</organism>
<comment type="caution">
    <text evidence="9">The sequence shown here is derived from an EMBL/GenBank/DDBJ whole genome shotgun (WGS) entry which is preliminary data.</text>
</comment>
<dbReference type="PANTHER" id="PTHR24388:SF104">
    <property type="entry name" value="AT-RICH BINDING PROTEIN-RELATED"/>
    <property type="match status" value="1"/>
</dbReference>